<evidence type="ECO:0000313" key="2">
    <source>
        <dbReference type="Proteomes" id="UP001596233"/>
    </source>
</evidence>
<sequence>MQKQCNCGELMNLKLRTVIFSGKVEIDNVPIYTCAICSHSEVIPEVKADLSGLIQELGDRPEKQSYLFNECNEWANILVEYKLVQKTAQSAQYKLEQMIEQRTNDLLDLYLLAQGLKDEVWLDSIRKRLLQIGAQMKN</sequence>
<protein>
    <recommendedName>
        <fullName evidence="3">YgiT-type zinc finger protein</fullName>
    </recommendedName>
</protein>
<accession>A0ABW1V1N8</accession>
<evidence type="ECO:0000313" key="1">
    <source>
        <dbReference type="EMBL" id="MFC6331299.1"/>
    </source>
</evidence>
<keyword evidence="2" id="KW-1185">Reference proteome</keyword>
<gene>
    <name evidence="1" type="ORF">ACFP56_01575</name>
</gene>
<organism evidence="1 2">
    <name type="scientific">Paenibacillus septentrionalis</name>
    <dbReference type="NCBI Taxonomy" id="429342"/>
    <lineage>
        <taxon>Bacteria</taxon>
        <taxon>Bacillati</taxon>
        <taxon>Bacillota</taxon>
        <taxon>Bacilli</taxon>
        <taxon>Bacillales</taxon>
        <taxon>Paenibacillaceae</taxon>
        <taxon>Paenibacillus</taxon>
    </lineage>
</organism>
<dbReference type="EMBL" id="JBHSTE010000001">
    <property type="protein sequence ID" value="MFC6331299.1"/>
    <property type="molecule type" value="Genomic_DNA"/>
</dbReference>
<dbReference type="RefSeq" id="WP_379230394.1">
    <property type="nucleotide sequence ID" value="NZ_JBHSTE010000001.1"/>
</dbReference>
<evidence type="ECO:0008006" key="3">
    <source>
        <dbReference type="Google" id="ProtNLM"/>
    </source>
</evidence>
<proteinExistence type="predicted"/>
<dbReference type="Proteomes" id="UP001596233">
    <property type="component" value="Unassembled WGS sequence"/>
</dbReference>
<reference evidence="2" key="1">
    <citation type="journal article" date="2019" name="Int. J. Syst. Evol. Microbiol.">
        <title>The Global Catalogue of Microorganisms (GCM) 10K type strain sequencing project: providing services to taxonomists for standard genome sequencing and annotation.</title>
        <authorList>
            <consortium name="The Broad Institute Genomics Platform"/>
            <consortium name="The Broad Institute Genome Sequencing Center for Infectious Disease"/>
            <person name="Wu L."/>
            <person name="Ma J."/>
        </authorList>
    </citation>
    <scope>NUCLEOTIDE SEQUENCE [LARGE SCALE GENOMIC DNA]</scope>
    <source>
        <strain evidence="2">PCU 280</strain>
    </source>
</reference>
<name>A0ABW1V1N8_9BACL</name>
<comment type="caution">
    <text evidence="1">The sequence shown here is derived from an EMBL/GenBank/DDBJ whole genome shotgun (WGS) entry which is preliminary data.</text>
</comment>